<comment type="caution">
    <text evidence="8">The sequence shown here is derived from an EMBL/GenBank/DDBJ whole genome shotgun (WGS) entry which is preliminary data.</text>
</comment>
<keyword evidence="3 6" id="KW-0332">GMP biosynthesis</keyword>
<dbReference type="GO" id="GO:0003921">
    <property type="term" value="F:GMP synthase activity"/>
    <property type="evidence" value="ECO:0007669"/>
    <property type="project" value="InterPro"/>
</dbReference>
<dbReference type="Pfam" id="PF02540">
    <property type="entry name" value="NAD_synthase"/>
    <property type="match status" value="1"/>
</dbReference>
<dbReference type="InterPro" id="IPR025777">
    <property type="entry name" value="GMPS_ATP_PPase_dom"/>
</dbReference>
<dbReference type="InterPro" id="IPR014729">
    <property type="entry name" value="Rossmann-like_a/b/a_fold"/>
</dbReference>
<dbReference type="EMBL" id="LRGB01002849">
    <property type="protein sequence ID" value="KZS06137.1"/>
    <property type="molecule type" value="Genomic_DNA"/>
</dbReference>
<evidence type="ECO:0000259" key="7">
    <source>
        <dbReference type="PROSITE" id="PS51553"/>
    </source>
</evidence>
<feature type="domain" description="GMPS ATP-PPase" evidence="7">
    <location>
        <begin position="90"/>
        <end position="302"/>
    </location>
</feature>
<dbReference type="PROSITE" id="PS51553">
    <property type="entry name" value="GMPS_ATP_PPASE"/>
    <property type="match status" value="1"/>
</dbReference>
<organism evidence="8 9">
    <name type="scientific">Daphnia magna</name>
    <dbReference type="NCBI Taxonomy" id="35525"/>
    <lineage>
        <taxon>Eukaryota</taxon>
        <taxon>Metazoa</taxon>
        <taxon>Ecdysozoa</taxon>
        <taxon>Arthropoda</taxon>
        <taxon>Crustacea</taxon>
        <taxon>Branchiopoda</taxon>
        <taxon>Diplostraca</taxon>
        <taxon>Cladocera</taxon>
        <taxon>Anomopoda</taxon>
        <taxon>Daphniidae</taxon>
        <taxon>Daphnia</taxon>
    </lineage>
</organism>
<evidence type="ECO:0000256" key="5">
    <source>
        <dbReference type="ARBA" id="ARBA00022840"/>
    </source>
</evidence>
<evidence type="ECO:0000256" key="6">
    <source>
        <dbReference type="PROSITE-ProRule" id="PRU00886"/>
    </source>
</evidence>
<protein>
    <submittedName>
        <fullName evidence="8">Putative GMP synthase</fullName>
    </submittedName>
</protein>
<dbReference type="PANTHER" id="PTHR11922">
    <property type="entry name" value="GMP SYNTHASE-RELATED"/>
    <property type="match status" value="1"/>
</dbReference>
<evidence type="ECO:0000256" key="2">
    <source>
        <dbReference type="ARBA" id="ARBA00022741"/>
    </source>
</evidence>
<evidence type="ECO:0000256" key="4">
    <source>
        <dbReference type="ARBA" id="ARBA00022755"/>
    </source>
</evidence>
<evidence type="ECO:0000313" key="9">
    <source>
        <dbReference type="Proteomes" id="UP000076858"/>
    </source>
</evidence>
<sequence>MLFLYLTFENTEVYTYVQGQVYEMVEPKMSFTLLLNRSQLSLRSGCLTIQPSNLYLQSSSAWNLLCMQLLNKELGGAVERKDVCEDGQFEIQEKLEQQCIDYIRHTVGRDKIVLMLVSGGVDSAVCAALLHKALFQGDDSSREQAIHIDNGFLRKEESEQVVTSLHQLGINLRVVKASLTFYDASANVHGHHTLSLCRTVNPEEKRRIIAIGDTFVKVADRTVNDLNLTWDNLFLGKVSTFFFFSCTLRPDIIESASHRATSRADAIKTHHNDSEMVRQLRLHGRVVEPFKDNCIETFIKMK</sequence>
<accession>A0A164NPP8</accession>
<gene>
    <name evidence="8" type="ORF">APZ42_030637</name>
</gene>
<dbReference type="SUPFAM" id="SSF52402">
    <property type="entry name" value="Adenine nucleotide alpha hydrolases-like"/>
    <property type="match status" value="1"/>
</dbReference>
<reference evidence="8 9" key="1">
    <citation type="submission" date="2016-03" db="EMBL/GenBank/DDBJ databases">
        <title>EvidentialGene: Evidence-directed Construction of Genes on Genomes.</title>
        <authorList>
            <person name="Gilbert D.G."/>
            <person name="Choi J.-H."/>
            <person name="Mockaitis K."/>
            <person name="Colbourne J."/>
            <person name="Pfrender M."/>
        </authorList>
    </citation>
    <scope>NUCLEOTIDE SEQUENCE [LARGE SCALE GENOMIC DNA]</scope>
    <source>
        <strain evidence="8 9">Xinb3</strain>
        <tissue evidence="8">Complete organism</tissue>
    </source>
</reference>
<evidence type="ECO:0000313" key="8">
    <source>
        <dbReference type="EMBL" id="KZS06137.1"/>
    </source>
</evidence>
<dbReference type="AlphaFoldDB" id="A0A164NPP8"/>
<keyword evidence="1" id="KW-0436">Ligase</keyword>
<dbReference type="Gene3D" id="3.40.50.620">
    <property type="entry name" value="HUPs"/>
    <property type="match status" value="1"/>
</dbReference>
<keyword evidence="2 6" id="KW-0547">Nucleotide-binding</keyword>
<proteinExistence type="predicted"/>
<dbReference type="Proteomes" id="UP000076858">
    <property type="component" value="Unassembled WGS sequence"/>
</dbReference>
<dbReference type="GO" id="GO:0005524">
    <property type="term" value="F:ATP binding"/>
    <property type="evidence" value="ECO:0007669"/>
    <property type="project" value="UniProtKB-UniRule"/>
</dbReference>
<keyword evidence="4 6" id="KW-0658">Purine biosynthesis</keyword>
<name>A0A164NPP8_9CRUS</name>
<dbReference type="GO" id="GO:0005829">
    <property type="term" value="C:cytosol"/>
    <property type="evidence" value="ECO:0007669"/>
    <property type="project" value="TreeGrafter"/>
</dbReference>
<evidence type="ECO:0000256" key="1">
    <source>
        <dbReference type="ARBA" id="ARBA00022598"/>
    </source>
</evidence>
<keyword evidence="5 6" id="KW-0067">ATP-binding</keyword>
<dbReference type="OrthoDB" id="1724632at2759"/>
<evidence type="ECO:0000256" key="3">
    <source>
        <dbReference type="ARBA" id="ARBA00022749"/>
    </source>
</evidence>
<dbReference type="STRING" id="35525.A0A164NPP8"/>
<keyword evidence="9" id="KW-1185">Reference proteome</keyword>
<dbReference type="InterPro" id="IPR022310">
    <property type="entry name" value="NAD/GMP_synthase"/>
</dbReference>
<dbReference type="PANTHER" id="PTHR11922:SF2">
    <property type="entry name" value="GMP SYNTHASE [GLUTAMINE-HYDROLYZING]"/>
    <property type="match status" value="1"/>
</dbReference>
<feature type="binding site" evidence="6">
    <location>
        <begin position="118"/>
        <end position="124"/>
    </location>
    <ligand>
        <name>ATP</name>
        <dbReference type="ChEBI" id="CHEBI:30616"/>
    </ligand>
</feature>